<keyword evidence="2" id="KW-0812">Transmembrane</keyword>
<dbReference type="KEGG" id="cdep:91089735"/>
<feature type="compositionally biased region" description="Basic and acidic residues" evidence="1">
    <location>
        <begin position="202"/>
        <end position="214"/>
    </location>
</feature>
<feature type="transmembrane region" description="Helical" evidence="2">
    <location>
        <begin position="147"/>
        <end position="166"/>
    </location>
</feature>
<sequence>MPTNEKGMKPFLPSSKPSGPLFIALNVLRAVSIIALLLVLAANIKVMVSDIKVIRDPVADGRNECEYYEYSSVPDQTGGPFWSILNRIFILFECLLLIMSEIGVPKCLFNEFIPMLGSAYGLGCLGVFQALVGVQVLSHYCDSFPQISNWILFIVGCFNILSGIFLRKDAKKKRQIFSWENVSSLTPQTRIAATAWDMVSETSKRSDKSMETPPRRNGHSQHDTSLPESPLLPSGTKPGVRFGGFGFGRQGEKAAAERGWKISRPLEVLPRYAI</sequence>
<protein>
    <recommendedName>
        <fullName evidence="3">DUF7598 domain-containing protein</fullName>
    </recommendedName>
</protein>
<evidence type="ECO:0000256" key="2">
    <source>
        <dbReference type="SAM" id="Phobius"/>
    </source>
</evidence>
<keyword evidence="2" id="KW-1133">Transmembrane helix</keyword>
<dbReference type="InterPro" id="IPR056019">
    <property type="entry name" value="DUF7598"/>
</dbReference>
<feature type="region of interest" description="Disordered" evidence="1">
    <location>
        <begin position="200"/>
        <end position="237"/>
    </location>
</feature>
<dbReference type="AlphaFoldDB" id="A0AAJ8JXK8"/>
<feature type="domain" description="DUF7598" evidence="3">
    <location>
        <begin position="81"/>
        <end position="139"/>
    </location>
</feature>
<dbReference type="EMBL" id="CP143790">
    <property type="protein sequence ID" value="WVN90290.1"/>
    <property type="molecule type" value="Genomic_DNA"/>
</dbReference>
<evidence type="ECO:0000313" key="4">
    <source>
        <dbReference type="EMBL" id="WVN90290.1"/>
    </source>
</evidence>
<dbReference type="Proteomes" id="UP000094043">
    <property type="component" value="Chromosome 7"/>
</dbReference>
<feature type="transmembrane region" description="Helical" evidence="2">
    <location>
        <begin position="21"/>
        <end position="42"/>
    </location>
</feature>
<keyword evidence="2" id="KW-0472">Membrane</keyword>
<organism evidence="4 5">
    <name type="scientific">Cryptococcus depauperatus CBS 7841</name>
    <dbReference type="NCBI Taxonomy" id="1295531"/>
    <lineage>
        <taxon>Eukaryota</taxon>
        <taxon>Fungi</taxon>
        <taxon>Dikarya</taxon>
        <taxon>Basidiomycota</taxon>
        <taxon>Agaricomycotina</taxon>
        <taxon>Tremellomycetes</taxon>
        <taxon>Tremellales</taxon>
        <taxon>Cryptococcaceae</taxon>
        <taxon>Cryptococcus</taxon>
    </lineage>
</organism>
<gene>
    <name evidence="4" type="ORF">L203_105526</name>
</gene>
<accession>A0AAJ8JXK8</accession>
<evidence type="ECO:0000256" key="1">
    <source>
        <dbReference type="SAM" id="MobiDB-lite"/>
    </source>
</evidence>
<dbReference type="Pfam" id="PF24535">
    <property type="entry name" value="DUF7598"/>
    <property type="match status" value="1"/>
</dbReference>
<reference evidence="4" key="2">
    <citation type="journal article" date="2022" name="Elife">
        <title>Obligate sexual reproduction of a homothallic fungus closely related to the Cryptococcus pathogenic species complex.</title>
        <authorList>
            <person name="Passer A.R."/>
            <person name="Clancey S.A."/>
            <person name="Shea T."/>
            <person name="David-Palma M."/>
            <person name="Averette A.F."/>
            <person name="Boekhout T."/>
            <person name="Porcel B.M."/>
            <person name="Nowrousian M."/>
            <person name="Cuomo C.A."/>
            <person name="Sun S."/>
            <person name="Heitman J."/>
            <person name="Coelho M.A."/>
        </authorList>
    </citation>
    <scope>NUCLEOTIDE SEQUENCE</scope>
    <source>
        <strain evidence="4">CBS 7841</strain>
    </source>
</reference>
<evidence type="ECO:0000259" key="3">
    <source>
        <dbReference type="Pfam" id="PF24535"/>
    </source>
</evidence>
<keyword evidence="5" id="KW-1185">Reference proteome</keyword>
<proteinExistence type="predicted"/>
<evidence type="ECO:0000313" key="5">
    <source>
        <dbReference type="Proteomes" id="UP000094043"/>
    </source>
</evidence>
<reference evidence="4" key="3">
    <citation type="submission" date="2024-01" db="EMBL/GenBank/DDBJ databases">
        <authorList>
            <person name="Coelho M.A."/>
            <person name="David-Palma M."/>
            <person name="Shea T."/>
            <person name="Sun S."/>
            <person name="Cuomo C.A."/>
            <person name="Heitman J."/>
        </authorList>
    </citation>
    <scope>NUCLEOTIDE SEQUENCE</scope>
    <source>
        <strain evidence="4">CBS 7841</strain>
    </source>
</reference>
<name>A0AAJ8JXK8_9TREE</name>
<reference evidence="4" key="1">
    <citation type="submission" date="2016-06" db="EMBL/GenBank/DDBJ databases">
        <authorList>
            <person name="Cuomo C."/>
            <person name="Litvintseva A."/>
            <person name="Heitman J."/>
            <person name="Chen Y."/>
            <person name="Sun S."/>
            <person name="Springer D."/>
            <person name="Dromer F."/>
            <person name="Young S."/>
            <person name="Zeng Q."/>
            <person name="Chapman S."/>
            <person name="Gujja S."/>
            <person name="Saif S."/>
            <person name="Birren B."/>
        </authorList>
    </citation>
    <scope>NUCLEOTIDE SEQUENCE</scope>
    <source>
        <strain evidence="4">CBS 7841</strain>
    </source>
</reference>
<feature type="transmembrane region" description="Helical" evidence="2">
    <location>
        <begin position="112"/>
        <end position="135"/>
    </location>
</feature>
<dbReference type="RefSeq" id="XP_066070990.1">
    <property type="nucleotide sequence ID" value="XM_066214893.1"/>
</dbReference>
<dbReference type="GeneID" id="91089735"/>